<proteinExistence type="predicted"/>
<evidence type="ECO:0000313" key="4">
    <source>
        <dbReference type="Proteomes" id="UP000326364"/>
    </source>
</evidence>
<protein>
    <submittedName>
        <fullName evidence="2">Uncharacterized protein</fullName>
    </submittedName>
</protein>
<dbReference type="RefSeq" id="WP_145986299.1">
    <property type="nucleotide sequence ID" value="NZ_JBNNIY010000039.1"/>
</dbReference>
<gene>
    <name evidence="2" type="ORF">F4U95_24260</name>
    <name evidence="1" type="ORF">F4U96_24400</name>
</gene>
<dbReference type="AlphaFoldDB" id="A0A5J5HQU7"/>
<name>A0A5J5HQU7_9SPHN</name>
<evidence type="ECO:0000313" key="2">
    <source>
        <dbReference type="EMBL" id="KAA9022795.1"/>
    </source>
</evidence>
<reference evidence="3 4" key="1">
    <citation type="submission" date="2019-09" db="EMBL/GenBank/DDBJ databases">
        <authorList>
            <person name="Feng G."/>
        </authorList>
    </citation>
    <scope>NUCLEOTIDE SEQUENCE [LARGE SCALE GENOMIC DNA]</scope>
    <source>
        <strain evidence="2 3">KACC 19283</strain>
        <strain evidence="1 4">KACC 19284</strain>
    </source>
</reference>
<dbReference type="EMBL" id="VYQA01000050">
    <property type="protein sequence ID" value="KAA9022795.1"/>
    <property type="molecule type" value="Genomic_DNA"/>
</dbReference>
<keyword evidence="4" id="KW-1185">Reference proteome</keyword>
<comment type="caution">
    <text evidence="2">The sequence shown here is derived from an EMBL/GenBank/DDBJ whole genome shotgun (WGS) entry which is preliminary data.</text>
</comment>
<dbReference type="Proteomes" id="UP000326364">
    <property type="component" value="Unassembled WGS sequence"/>
</dbReference>
<evidence type="ECO:0000313" key="1">
    <source>
        <dbReference type="EMBL" id="KAA9010782.1"/>
    </source>
</evidence>
<dbReference type="EMBL" id="VYQB01000052">
    <property type="protein sequence ID" value="KAA9010782.1"/>
    <property type="molecule type" value="Genomic_DNA"/>
</dbReference>
<accession>A0A5J5HQU7</accession>
<dbReference type="Proteomes" id="UP000325933">
    <property type="component" value="Unassembled WGS sequence"/>
</dbReference>
<sequence>MPFDVFELVMLLANRGLNGMATTVSQMLGIQECDGCCPVSRRSALGEQNWPLYFLNGSISTGIDRLYVSPRPGAKFHYKLQRYVKLHDLLLTLKTSDHVSVIFELADKPRRKRKA</sequence>
<evidence type="ECO:0000313" key="3">
    <source>
        <dbReference type="Proteomes" id="UP000325933"/>
    </source>
</evidence>
<organism evidence="2 3">
    <name type="scientific">Sphingobium limneticum</name>
    <dbReference type="NCBI Taxonomy" id="1007511"/>
    <lineage>
        <taxon>Bacteria</taxon>
        <taxon>Pseudomonadati</taxon>
        <taxon>Pseudomonadota</taxon>
        <taxon>Alphaproteobacteria</taxon>
        <taxon>Sphingomonadales</taxon>
        <taxon>Sphingomonadaceae</taxon>
        <taxon>Sphingobium</taxon>
    </lineage>
</organism>